<dbReference type="Gene3D" id="3.30.70.1560">
    <property type="entry name" value="Alpha-L RNA-binding motif"/>
    <property type="match status" value="1"/>
</dbReference>
<evidence type="ECO:0000256" key="4">
    <source>
        <dbReference type="ARBA" id="ARBA00036749"/>
    </source>
</evidence>
<evidence type="ECO:0000259" key="8">
    <source>
        <dbReference type="Pfam" id="PF00849"/>
    </source>
</evidence>
<dbReference type="NCBIfam" id="TIGR00093">
    <property type="entry name" value="pseudouridine synthase"/>
    <property type="match status" value="1"/>
</dbReference>
<evidence type="ECO:0000313" key="9">
    <source>
        <dbReference type="EMBL" id="GAA4878333.1"/>
    </source>
</evidence>
<keyword evidence="10" id="KW-1185">Reference proteome</keyword>
<dbReference type="EMBL" id="BAABJZ010000012">
    <property type="protein sequence ID" value="GAA4878333.1"/>
    <property type="molecule type" value="Genomic_DNA"/>
</dbReference>
<evidence type="ECO:0000256" key="6">
    <source>
        <dbReference type="RuleBase" id="RU003887"/>
    </source>
</evidence>
<evidence type="ECO:0000256" key="3">
    <source>
        <dbReference type="ARBA" id="ARBA00023235"/>
    </source>
</evidence>
<dbReference type="InterPro" id="IPR050343">
    <property type="entry name" value="RsuA_PseudoU_synthase"/>
</dbReference>
<dbReference type="Proteomes" id="UP001499988">
    <property type="component" value="Unassembled WGS sequence"/>
</dbReference>
<keyword evidence="2" id="KW-0694">RNA-binding</keyword>
<accession>A0ABP9EGD6</accession>
<dbReference type="InterPro" id="IPR018496">
    <property type="entry name" value="PsdUridine_synth_RsuA/RluB_CS"/>
</dbReference>
<dbReference type="EC" id="5.4.99.-" evidence="6"/>
<dbReference type="InterPro" id="IPR020103">
    <property type="entry name" value="PsdUridine_synth_cat_dom_sf"/>
</dbReference>
<sequence length="210" mass="23113">MLLARGEVQLNGQPCRDGTRAISPYCRIEAGGELIQSGQVAHYLMLNKPAGYLSATSDPQHPTVMELLPPTLAAQLHIGGRLDRASTGLLILTNDGLWSRRLTAPELKKPKTYRVTLAEPIHPDTARVFAEGIHFPYEGITTSPAQLEQLEPCVARLTIYEGRYHQIKRMFGRFRNPVVALHRESMGPLQLGDLAEGGSRPLSQDEIAAI</sequence>
<comment type="catalytic activity">
    <reaction evidence="4">
        <text>uridine(516) in 16S rRNA = pseudouridine(516) in 16S rRNA</text>
        <dbReference type="Rhea" id="RHEA:38867"/>
        <dbReference type="Rhea" id="RHEA-COMP:10089"/>
        <dbReference type="Rhea" id="RHEA-COMP:10090"/>
        <dbReference type="ChEBI" id="CHEBI:65314"/>
        <dbReference type="ChEBI" id="CHEBI:65315"/>
        <dbReference type="EC" id="5.4.99.19"/>
    </reaction>
</comment>
<dbReference type="Gene3D" id="3.30.70.580">
    <property type="entry name" value="Pseudouridine synthase I, catalytic domain, N-terminal subdomain"/>
    <property type="match status" value="1"/>
</dbReference>
<feature type="domain" description="Pseudouridine synthase RsuA/RluA-like" evidence="8">
    <location>
        <begin position="42"/>
        <end position="171"/>
    </location>
</feature>
<dbReference type="Pfam" id="PF00849">
    <property type="entry name" value="PseudoU_synth_2"/>
    <property type="match status" value="1"/>
</dbReference>
<gene>
    <name evidence="9" type="ORF">GCM10023333_09830</name>
</gene>
<evidence type="ECO:0000256" key="2">
    <source>
        <dbReference type="ARBA" id="ARBA00022884"/>
    </source>
</evidence>
<protein>
    <recommendedName>
        <fullName evidence="6">Pseudouridine synthase</fullName>
        <ecNumber evidence="6">5.4.99.-</ecNumber>
    </recommendedName>
</protein>
<dbReference type="InterPro" id="IPR006145">
    <property type="entry name" value="PsdUridine_synth_RsuA/RluA"/>
</dbReference>
<name>A0ABP9EGD6_9GAMM</name>
<dbReference type="PANTHER" id="PTHR47683">
    <property type="entry name" value="PSEUDOURIDINE SYNTHASE FAMILY PROTEIN-RELATED"/>
    <property type="match status" value="1"/>
</dbReference>
<dbReference type="InterPro" id="IPR020094">
    <property type="entry name" value="TruA/RsuA/RluB/E/F_N"/>
</dbReference>
<reference evidence="10" key="1">
    <citation type="journal article" date="2019" name="Int. J. Syst. Evol. Microbiol.">
        <title>The Global Catalogue of Microorganisms (GCM) 10K type strain sequencing project: providing services to taxonomists for standard genome sequencing and annotation.</title>
        <authorList>
            <consortium name="The Broad Institute Genomics Platform"/>
            <consortium name="The Broad Institute Genome Sequencing Center for Infectious Disease"/>
            <person name="Wu L."/>
            <person name="Ma J."/>
        </authorList>
    </citation>
    <scope>NUCLEOTIDE SEQUENCE [LARGE SCALE GENOMIC DNA]</scope>
    <source>
        <strain evidence="10">JCM 18401</strain>
    </source>
</reference>
<evidence type="ECO:0000256" key="7">
    <source>
        <dbReference type="SAM" id="MobiDB-lite"/>
    </source>
</evidence>
<comment type="function">
    <text evidence="5">Responsible for synthesis of pseudouridine from uracil-516 in 16S ribosomal RNA.</text>
</comment>
<evidence type="ECO:0000256" key="1">
    <source>
        <dbReference type="ARBA" id="ARBA00008348"/>
    </source>
</evidence>
<dbReference type="CDD" id="cd02553">
    <property type="entry name" value="PseudoU_synth_RsuA"/>
    <property type="match status" value="1"/>
</dbReference>
<dbReference type="SUPFAM" id="SSF55120">
    <property type="entry name" value="Pseudouridine synthase"/>
    <property type="match status" value="1"/>
</dbReference>
<dbReference type="InterPro" id="IPR042092">
    <property type="entry name" value="PsdUridine_s_RsuA/RluB/E/F_cat"/>
</dbReference>
<organism evidence="9 10">
    <name type="scientific">Ferrimonas pelagia</name>
    <dbReference type="NCBI Taxonomy" id="1177826"/>
    <lineage>
        <taxon>Bacteria</taxon>
        <taxon>Pseudomonadati</taxon>
        <taxon>Pseudomonadota</taxon>
        <taxon>Gammaproteobacteria</taxon>
        <taxon>Alteromonadales</taxon>
        <taxon>Ferrimonadaceae</taxon>
        <taxon>Ferrimonas</taxon>
    </lineage>
</organism>
<dbReference type="PROSITE" id="PS01149">
    <property type="entry name" value="PSI_RSU"/>
    <property type="match status" value="1"/>
</dbReference>
<keyword evidence="3 6" id="KW-0413">Isomerase</keyword>
<feature type="region of interest" description="Disordered" evidence="7">
    <location>
        <begin position="190"/>
        <end position="210"/>
    </location>
</feature>
<comment type="similarity">
    <text evidence="1 6">Belongs to the pseudouridine synthase RsuA family.</text>
</comment>
<proteinExistence type="inferred from homology"/>
<evidence type="ECO:0000256" key="5">
    <source>
        <dbReference type="ARBA" id="ARBA00037590"/>
    </source>
</evidence>
<dbReference type="InterPro" id="IPR000748">
    <property type="entry name" value="PsdUridine_synth_RsuA/RluB/E/F"/>
</dbReference>
<comment type="caution">
    <text evidence="9">The sequence shown here is derived from an EMBL/GenBank/DDBJ whole genome shotgun (WGS) entry which is preliminary data.</text>
</comment>
<evidence type="ECO:0000313" key="10">
    <source>
        <dbReference type="Proteomes" id="UP001499988"/>
    </source>
</evidence>
<dbReference type="PANTHER" id="PTHR47683:SF4">
    <property type="entry name" value="PSEUDOURIDINE SYNTHASE"/>
    <property type="match status" value="1"/>
</dbReference>